<evidence type="ECO:0008006" key="5">
    <source>
        <dbReference type="Google" id="ProtNLM"/>
    </source>
</evidence>
<keyword evidence="2" id="KW-0732">Signal</keyword>
<evidence type="ECO:0000313" key="3">
    <source>
        <dbReference type="EMBL" id="GAA3958959.1"/>
    </source>
</evidence>
<dbReference type="EMBL" id="BAABCQ010000012">
    <property type="protein sequence ID" value="GAA3958959.1"/>
    <property type="molecule type" value="Genomic_DNA"/>
</dbReference>
<organism evidence="3 4">
    <name type="scientific">Streptomyces marokkonensis</name>
    <dbReference type="NCBI Taxonomy" id="324855"/>
    <lineage>
        <taxon>Bacteria</taxon>
        <taxon>Bacillati</taxon>
        <taxon>Actinomycetota</taxon>
        <taxon>Actinomycetes</taxon>
        <taxon>Kitasatosporales</taxon>
        <taxon>Streptomycetaceae</taxon>
        <taxon>Streptomyces</taxon>
    </lineage>
</organism>
<dbReference type="RefSeq" id="WP_345589513.1">
    <property type="nucleotide sequence ID" value="NZ_BAABCQ010000012.1"/>
</dbReference>
<dbReference type="InterPro" id="IPR036465">
    <property type="entry name" value="vWFA_dom_sf"/>
</dbReference>
<accession>A0ABP7P387</accession>
<feature type="chain" id="PRO_5045825017" description="VWFA domain-containing protein" evidence="2">
    <location>
        <begin position="40"/>
        <end position="252"/>
    </location>
</feature>
<dbReference type="Gene3D" id="3.40.50.410">
    <property type="entry name" value="von Willebrand factor, type A domain"/>
    <property type="match status" value="1"/>
</dbReference>
<proteinExistence type="predicted"/>
<name>A0ABP7P387_9ACTN</name>
<sequence>MHSSALVRPRPPRRGRPLALIPAAALVAALASCTSQSEALTTPCGVVVDGSGSAAATKNGFDAEAKLKDELLPFLEEQKCGTVDFAPITYTSQISSCKVDRVDLDPPHDETTDQESQRSKARAGAAGQALKELECAMKERPGSDVWGALDRIASVMPSDGPKAKLLVVSDFEQSDPEFSIGDADLTTEAGRDKAISSLVKERGLPAINGMDVYPVGFGMKYGDRASEFEGFETFWMEVLEERAKADVHNEYQ</sequence>
<evidence type="ECO:0000313" key="4">
    <source>
        <dbReference type="Proteomes" id="UP001500034"/>
    </source>
</evidence>
<gene>
    <name evidence="3" type="ORF">GCM10022384_09780</name>
</gene>
<reference evidence="4" key="1">
    <citation type="journal article" date="2019" name="Int. J. Syst. Evol. Microbiol.">
        <title>The Global Catalogue of Microorganisms (GCM) 10K type strain sequencing project: providing services to taxonomists for standard genome sequencing and annotation.</title>
        <authorList>
            <consortium name="The Broad Institute Genomics Platform"/>
            <consortium name="The Broad Institute Genome Sequencing Center for Infectious Disease"/>
            <person name="Wu L."/>
            <person name="Ma J."/>
        </authorList>
    </citation>
    <scope>NUCLEOTIDE SEQUENCE [LARGE SCALE GENOMIC DNA]</scope>
    <source>
        <strain evidence="4">JCM 17027</strain>
    </source>
</reference>
<feature type="compositionally biased region" description="Basic and acidic residues" evidence="1">
    <location>
        <begin position="101"/>
        <end position="118"/>
    </location>
</feature>
<evidence type="ECO:0000256" key="2">
    <source>
        <dbReference type="SAM" id="SignalP"/>
    </source>
</evidence>
<feature type="signal peptide" evidence="2">
    <location>
        <begin position="1"/>
        <end position="39"/>
    </location>
</feature>
<dbReference type="Proteomes" id="UP001500034">
    <property type="component" value="Unassembled WGS sequence"/>
</dbReference>
<evidence type="ECO:0000256" key="1">
    <source>
        <dbReference type="SAM" id="MobiDB-lite"/>
    </source>
</evidence>
<comment type="caution">
    <text evidence="3">The sequence shown here is derived from an EMBL/GenBank/DDBJ whole genome shotgun (WGS) entry which is preliminary data.</text>
</comment>
<keyword evidence="4" id="KW-1185">Reference proteome</keyword>
<feature type="region of interest" description="Disordered" evidence="1">
    <location>
        <begin position="101"/>
        <end position="124"/>
    </location>
</feature>
<protein>
    <recommendedName>
        <fullName evidence="5">VWFA domain-containing protein</fullName>
    </recommendedName>
</protein>